<comment type="caution">
    <text evidence="1">The sequence shown here is derived from an EMBL/GenBank/DDBJ whole genome shotgun (WGS) entry which is preliminary data.</text>
</comment>
<evidence type="ECO:0008006" key="3">
    <source>
        <dbReference type="Google" id="ProtNLM"/>
    </source>
</evidence>
<protein>
    <recommendedName>
        <fullName evidence="3">BTB domain-containing protein</fullName>
    </recommendedName>
</protein>
<gene>
    <name evidence="1" type="ORF">DFH08DRAFT_1017957</name>
</gene>
<sequence length="292" mass="32973">MSAPPLSRRNSTLYFPDGTLTLKAHDGTLYNVNRQLLVLKSELFAGMLTLPQPPLEALSPTLSQGSRGLIERAAQAGLDGTTDETAVALPETLSAEECEIFLEFVFNTLLWSQDSPPLERLCALLKTCDFFAVESGIRYAVHYLENHVDLGSARRYRLARDYNIRHWAKIAFEELMAQSVLNLAEEDEQDLGWKAYRILPVHAPNCYSNQYCGRSWEEQWVAASGPLGSLLRDQLSGKELHDQLHDLSIPGMEPECRRMTVRMMQETPTEKSLLKAEENYIEDAVQGLISQW</sequence>
<dbReference type="AlphaFoldDB" id="A0AAD7ELA4"/>
<reference evidence="1" key="1">
    <citation type="submission" date="2023-03" db="EMBL/GenBank/DDBJ databases">
        <title>Massive genome expansion in bonnet fungi (Mycena s.s.) driven by repeated elements and novel gene families across ecological guilds.</title>
        <authorList>
            <consortium name="Lawrence Berkeley National Laboratory"/>
            <person name="Harder C.B."/>
            <person name="Miyauchi S."/>
            <person name="Viragh M."/>
            <person name="Kuo A."/>
            <person name="Thoen E."/>
            <person name="Andreopoulos B."/>
            <person name="Lu D."/>
            <person name="Skrede I."/>
            <person name="Drula E."/>
            <person name="Henrissat B."/>
            <person name="Morin E."/>
            <person name="Kohler A."/>
            <person name="Barry K."/>
            <person name="LaButti K."/>
            <person name="Morin E."/>
            <person name="Salamov A."/>
            <person name="Lipzen A."/>
            <person name="Mereny Z."/>
            <person name="Hegedus B."/>
            <person name="Baldrian P."/>
            <person name="Stursova M."/>
            <person name="Weitz H."/>
            <person name="Taylor A."/>
            <person name="Grigoriev I.V."/>
            <person name="Nagy L.G."/>
            <person name="Martin F."/>
            <person name="Kauserud H."/>
        </authorList>
    </citation>
    <scope>NUCLEOTIDE SEQUENCE</scope>
    <source>
        <strain evidence="1">CBHHK002</strain>
    </source>
</reference>
<organism evidence="1 2">
    <name type="scientific">Mycena albidolilacea</name>
    <dbReference type="NCBI Taxonomy" id="1033008"/>
    <lineage>
        <taxon>Eukaryota</taxon>
        <taxon>Fungi</taxon>
        <taxon>Dikarya</taxon>
        <taxon>Basidiomycota</taxon>
        <taxon>Agaricomycotina</taxon>
        <taxon>Agaricomycetes</taxon>
        <taxon>Agaricomycetidae</taxon>
        <taxon>Agaricales</taxon>
        <taxon>Marasmiineae</taxon>
        <taxon>Mycenaceae</taxon>
        <taxon>Mycena</taxon>
    </lineage>
</organism>
<evidence type="ECO:0000313" key="1">
    <source>
        <dbReference type="EMBL" id="KAJ7336839.1"/>
    </source>
</evidence>
<dbReference type="EMBL" id="JARIHO010000030">
    <property type="protein sequence ID" value="KAJ7336839.1"/>
    <property type="molecule type" value="Genomic_DNA"/>
</dbReference>
<dbReference type="Proteomes" id="UP001218218">
    <property type="component" value="Unassembled WGS sequence"/>
</dbReference>
<accession>A0AAD7ELA4</accession>
<name>A0AAD7ELA4_9AGAR</name>
<keyword evidence="2" id="KW-1185">Reference proteome</keyword>
<proteinExistence type="predicted"/>
<evidence type="ECO:0000313" key="2">
    <source>
        <dbReference type="Proteomes" id="UP001218218"/>
    </source>
</evidence>